<gene>
    <name evidence="5" type="ORF">PSYICH_LOCUS10987</name>
</gene>
<feature type="region of interest" description="Disordered" evidence="3">
    <location>
        <begin position="125"/>
        <end position="146"/>
    </location>
</feature>
<dbReference type="PROSITE" id="PS50081">
    <property type="entry name" value="ZF_DAG_PE_2"/>
    <property type="match status" value="2"/>
</dbReference>
<dbReference type="GO" id="GO:0046872">
    <property type="term" value="F:metal ion binding"/>
    <property type="evidence" value="ECO:0007669"/>
    <property type="project" value="UniProtKB-KW"/>
</dbReference>
<reference evidence="5" key="1">
    <citation type="submission" date="2022-01" db="EMBL/GenBank/DDBJ databases">
        <authorList>
            <person name="King R."/>
        </authorList>
    </citation>
    <scope>NUCLEOTIDE SEQUENCE</scope>
</reference>
<dbReference type="InterPro" id="IPR002219">
    <property type="entry name" value="PKC_DAG/PE"/>
</dbReference>
<dbReference type="InterPro" id="IPR046349">
    <property type="entry name" value="C1-like_sf"/>
</dbReference>
<keyword evidence="6" id="KW-1185">Reference proteome</keyword>
<proteinExistence type="predicted"/>
<protein>
    <recommendedName>
        <fullName evidence="4">Phorbol-ester/DAG-type domain-containing protein</fullName>
    </recommendedName>
</protein>
<accession>A0A9P0CYJ0</accession>
<evidence type="ECO:0000259" key="4">
    <source>
        <dbReference type="PROSITE" id="PS50081"/>
    </source>
</evidence>
<evidence type="ECO:0000313" key="5">
    <source>
        <dbReference type="EMBL" id="CAH1110716.1"/>
    </source>
</evidence>
<evidence type="ECO:0000256" key="1">
    <source>
        <dbReference type="ARBA" id="ARBA00022723"/>
    </source>
</evidence>
<dbReference type="AlphaFoldDB" id="A0A9P0CYJ0"/>
<feature type="domain" description="Phorbol-ester/DAG-type" evidence="4">
    <location>
        <begin position="230"/>
        <end position="280"/>
    </location>
</feature>
<evidence type="ECO:0000256" key="3">
    <source>
        <dbReference type="SAM" id="MobiDB-lite"/>
    </source>
</evidence>
<keyword evidence="2" id="KW-0862">Zinc</keyword>
<dbReference type="EMBL" id="OV651817">
    <property type="protein sequence ID" value="CAH1110716.1"/>
    <property type="molecule type" value="Genomic_DNA"/>
</dbReference>
<keyword evidence="1" id="KW-0479">Metal-binding</keyword>
<dbReference type="SUPFAM" id="SSF57889">
    <property type="entry name" value="Cysteine-rich domain"/>
    <property type="match status" value="2"/>
</dbReference>
<dbReference type="Proteomes" id="UP001153636">
    <property type="component" value="Chromosome 5"/>
</dbReference>
<name>A0A9P0CYJ0_9CUCU</name>
<evidence type="ECO:0000313" key="6">
    <source>
        <dbReference type="Proteomes" id="UP001153636"/>
    </source>
</evidence>
<feature type="domain" description="Phorbol-ester/DAG-type" evidence="4">
    <location>
        <begin position="1"/>
        <end position="45"/>
    </location>
</feature>
<evidence type="ECO:0000256" key="2">
    <source>
        <dbReference type="ARBA" id="ARBA00022833"/>
    </source>
</evidence>
<sequence>MGDNKCKRCKKSVTTGLTCVICGVVSHPSCLKSVKHAVIIDDNTCNCCSDNSSEQIPPSVSHKPSYSISELEMKVKFLEEIIRNKDMIVYNQEIAIRSLQSQVDLLKQGSIVNTSTKINKAESQPTVFHPNNRNTAIHEPQGNSSKPAFTSTVVSSAIANAHASNTCHNLIHMNKDSTSHSEFYNLKAKKLTKKLLTGNMNADSSFNLKASITPEMKYLHSTKWDPNTVEDELSKYLQKISKICIRCSKPVGTGLRCVRCGTLSHKSCLKYIKAQFIDDCTCICCSDATIGAVGNSQIQSNTTIDNKAQDGREDNIENKILMERMTYLEKIIKEKDDTIKFQNISIQSLQEQISLMKRVNEIFNNKATLETSLISHQTAAISGHTKKSEEKYSGDVPPQATVNLIKPQEIRAAIHKAQGSRICEDIINSENNMTFSQTSRRNVKPRNILVGNGGNAGNCPFKSAPNKHLRHFHITNMEKNVESTGSSVSVVLNNFEQYNTRHVD</sequence>
<organism evidence="5 6">
    <name type="scientific">Psylliodes chrysocephalus</name>
    <dbReference type="NCBI Taxonomy" id="3402493"/>
    <lineage>
        <taxon>Eukaryota</taxon>
        <taxon>Metazoa</taxon>
        <taxon>Ecdysozoa</taxon>
        <taxon>Arthropoda</taxon>
        <taxon>Hexapoda</taxon>
        <taxon>Insecta</taxon>
        <taxon>Pterygota</taxon>
        <taxon>Neoptera</taxon>
        <taxon>Endopterygota</taxon>
        <taxon>Coleoptera</taxon>
        <taxon>Polyphaga</taxon>
        <taxon>Cucujiformia</taxon>
        <taxon>Chrysomeloidea</taxon>
        <taxon>Chrysomelidae</taxon>
        <taxon>Galerucinae</taxon>
        <taxon>Alticini</taxon>
        <taxon>Psylliodes</taxon>
    </lineage>
</organism>